<dbReference type="Pfam" id="PF14441">
    <property type="entry name" value="OTT_1508_deam"/>
    <property type="match status" value="1"/>
</dbReference>
<dbReference type="InterPro" id="IPR027796">
    <property type="entry name" value="OTT_1508_deam-like"/>
</dbReference>
<gene>
    <name evidence="2" type="ORF">LTR91_018704</name>
</gene>
<dbReference type="EMBL" id="JAUJLE010000267">
    <property type="protein sequence ID" value="KAK0963989.1"/>
    <property type="molecule type" value="Genomic_DNA"/>
</dbReference>
<organism evidence="2 3">
    <name type="scientific">Friedmanniomyces endolithicus</name>
    <dbReference type="NCBI Taxonomy" id="329885"/>
    <lineage>
        <taxon>Eukaryota</taxon>
        <taxon>Fungi</taxon>
        <taxon>Dikarya</taxon>
        <taxon>Ascomycota</taxon>
        <taxon>Pezizomycotina</taxon>
        <taxon>Dothideomycetes</taxon>
        <taxon>Dothideomycetidae</taxon>
        <taxon>Mycosphaerellales</taxon>
        <taxon>Teratosphaeriaceae</taxon>
        <taxon>Friedmanniomyces</taxon>
    </lineage>
</organism>
<dbReference type="Proteomes" id="UP001175353">
    <property type="component" value="Unassembled WGS sequence"/>
</dbReference>
<evidence type="ECO:0000313" key="2">
    <source>
        <dbReference type="EMBL" id="KAK0963989.1"/>
    </source>
</evidence>
<dbReference type="PANTHER" id="PTHR42037:SF1">
    <property type="match status" value="1"/>
</dbReference>
<dbReference type="PANTHER" id="PTHR42037">
    <property type="match status" value="1"/>
</dbReference>
<reference evidence="2" key="1">
    <citation type="submission" date="2023-06" db="EMBL/GenBank/DDBJ databases">
        <title>Black Yeasts Isolated from many extreme environments.</title>
        <authorList>
            <person name="Coleine C."/>
            <person name="Stajich J.E."/>
            <person name="Selbmann L."/>
        </authorList>
    </citation>
    <scope>NUCLEOTIDE SEQUENCE</scope>
    <source>
        <strain evidence="2">CCFEE 5200</strain>
    </source>
</reference>
<feature type="region of interest" description="Disordered" evidence="1">
    <location>
        <begin position="408"/>
        <end position="435"/>
    </location>
</feature>
<keyword evidence="3" id="KW-1185">Reference proteome</keyword>
<protein>
    <submittedName>
        <fullName evidence="2">Uncharacterized protein</fullName>
    </submittedName>
</protein>
<dbReference type="AlphaFoldDB" id="A0AAN6HFS9"/>
<accession>A0AAN6HFS9</accession>
<sequence length="435" mass="49492">MGEQSPSAVFHQDVDAVHADLYDGLFVHSLLQHETNQQASSANYPSPNTSQDVRSTWHRFLDDLCFMCDSRCGGKSVVALITEQVQGETIFWLTTDPVYQDSAANHLDAILRLLKESIHAHQDCVRLSIEQIAQQSVERSPQRVHHYGSRLRRIVQEQIPRAGSEVPLVDVALHKELDYIVSVRDLHQKLCDVSYHFRYQAGYALLKQHIEASSEDTWTRVRHFIGRLGHWNRTAVSLARVAESFASVLQNYRIASIPYPDSGEKPRLTLDEDLKELVLRVFPNYRATPLCDRLVTRISRAENLLNWFRSNRLVPRPHAEVVAMEFCCSQGMHLVSSDRYVACSKPSCYCCSLYMSHHPGGFRPRPTHGNVWVLWCLPQLFHHDQSSTVNLGILRRMANDTRNFSKASLTNSRTASRRKFDSTTGISTAATGPDR</sequence>
<feature type="compositionally biased region" description="Polar residues" evidence="1">
    <location>
        <begin position="422"/>
        <end position="435"/>
    </location>
</feature>
<evidence type="ECO:0000313" key="3">
    <source>
        <dbReference type="Proteomes" id="UP001175353"/>
    </source>
</evidence>
<proteinExistence type="predicted"/>
<evidence type="ECO:0000256" key="1">
    <source>
        <dbReference type="SAM" id="MobiDB-lite"/>
    </source>
</evidence>
<comment type="caution">
    <text evidence="2">The sequence shown here is derived from an EMBL/GenBank/DDBJ whole genome shotgun (WGS) entry which is preliminary data.</text>
</comment>
<name>A0AAN6HFS9_9PEZI</name>